<evidence type="ECO:0000313" key="1">
    <source>
        <dbReference type="EMBL" id="KKL24233.1"/>
    </source>
</evidence>
<sequence length="50" mass="5490">MLKIRYIVFTLTLLTVLLGACSDYDICLRSANNLGVSPNVCETENGVKKV</sequence>
<comment type="caution">
    <text evidence="1">The sequence shown here is derived from an EMBL/GenBank/DDBJ whole genome shotgun (WGS) entry which is preliminary data.</text>
</comment>
<reference evidence="1" key="1">
    <citation type="journal article" date="2015" name="Nature">
        <title>Complex archaea that bridge the gap between prokaryotes and eukaryotes.</title>
        <authorList>
            <person name="Spang A."/>
            <person name="Saw J.H."/>
            <person name="Jorgensen S.L."/>
            <person name="Zaremba-Niedzwiedzka K."/>
            <person name="Martijn J."/>
            <person name="Lind A.E."/>
            <person name="van Eijk R."/>
            <person name="Schleper C."/>
            <person name="Guy L."/>
            <person name="Ettema T.J."/>
        </authorList>
    </citation>
    <scope>NUCLEOTIDE SEQUENCE</scope>
</reference>
<accession>A0A0F9EK39</accession>
<feature type="non-terminal residue" evidence="1">
    <location>
        <position position="50"/>
    </location>
</feature>
<protein>
    <submittedName>
        <fullName evidence="1">Uncharacterized protein</fullName>
    </submittedName>
</protein>
<dbReference type="EMBL" id="LAZR01036671">
    <property type="protein sequence ID" value="KKL24233.1"/>
    <property type="molecule type" value="Genomic_DNA"/>
</dbReference>
<dbReference type="AlphaFoldDB" id="A0A0F9EK39"/>
<gene>
    <name evidence="1" type="ORF">LCGC14_2417340</name>
</gene>
<proteinExistence type="predicted"/>
<dbReference type="PROSITE" id="PS51257">
    <property type="entry name" value="PROKAR_LIPOPROTEIN"/>
    <property type="match status" value="1"/>
</dbReference>
<organism evidence="1">
    <name type="scientific">marine sediment metagenome</name>
    <dbReference type="NCBI Taxonomy" id="412755"/>
    <lineage>
        <taxon>unclassified sequences</taxon>
        <taxon>metagenomes</taxon>
        <taxon>ecological metagenomes</taxon>
    </lineage>
</organism>
<name>A0A0F9EK39_9ZZZZ</name>